<protein>
    <recommendedName>
        <fullName evidence="2">CBM2 domain-containing protein</fullName>
    </recommendedName>
</protein>
<dbReference type="Pfam" id="PF00553">
    <property type="entry name" value="CBM_2"/>
    <property type="match status" value="1"/>
</dbReference>
<dbReference type="SUPFAM" id="SSF49384">
    <property type="entry name" value="Carbohydrate-binding domain"/>
    <property type="match status" value="1"/>
</dbReference>
<evidence type="ECO:0000256" key="1">
    <source>
        <dbReference type="SAM" id="SignalP"/>
    </source>
</evidence>
<proteinExistence type="predicted"/>
<name>A0ABQ4DU48_9ACTN</name>
<dbReference type="InterPro" id="IPR001919">
    <property type="entry name" value="CBD2"/>
</dbReference>
<evidence type="ECO:0000313" key="4">
    <source>
        <dbReference type="Proteomes" id="UP000646749"/>
    </source>
</evidence>
<dbReference type="Gene3D" id="2.60.40.290">
    <property type="match status" value="1"/>
</dbReference>
<keyword evidence="1" id="KW-0732">Signal</keyword>
<evidence type="ECO:0000313" key="3">
    <source>
        <dbReference type="EMBL" id="GIG85971.1"/>
    </source>
</evidence>
<gene>
    <name evidence="3" type="ORF">Pen02_09070</name>
</gene>
<dbReference type="InterPro" id="IPR012291">
    <property type="entry name" value="CBM2_carb-bd_dom_sf"/>
</dbReference>
<organism evidence="3 4">
    <name type="scientific">Plantactinospora endophytica</name>
    <dbReference type="NCBI Taxonomy" id="673535"/>
    <lineage>
        <taxon>Bacteria</taxon>
        <taxon>Bacillati</taxon>
        <taxon>Actinomycetota</taxon>
        <taxon>Actinomycetes</taxon>
        <taxon>Micromonosporales</taxon>
        <taxon>Micromonosporaceae</taxon>
        <taxon>Plantactinospora</taxon>
    </lineage>
</organism>
<feature type="signal peptide" evidence="1">
    <location>
        <begin position="1"/>
        <end position="25"/>
    </location>
</feature>
<evidence type="ECO:0000259" key="2">
    <source>
        <dbReference type="PROSITE" id="PS51173"/>
    </source>
</evidence>
<dbReference type="PROSITE" id="PS51173">
    <property type="entry name" value="CBM2"/>
    <property type="match status" value="1"/>
</dbReference>
<keyword evidence="4" id="KW-1185">Reference proteome</keyword>
<dbReference type="SMART" id="SM00637">
    <property type="entry name" value="CBD_II"/>
    <property type="match status" value="1"/>
</dbReference>
<reference evidence="3 4" key="1">
    <citation type="submission" date="2021-01" db="EMBL/GenBank/DDBJ databases">
        <title>Whole genome shotgun sequence of Plantactinospora endophytica NBRC 110450.</title>
        <authorList>
            <person name="Komaki H."/>
            <person name="Tamura T."/>
        </authorList>
    </citation>
    <scope>NUCLEOTIDE SEQUENCE [LARGE SCALE GENOMIC DNA]</scope>
    <source>
        <strain evidence="3 4">NBRC 110450</strain>
    </source>
</reference>
<dbReference type="RefSeq" id="WP_203864595.1">
    <property type="nucleotide sequence ID" value="NZ_BONW01000002.1"/>
</dbReference>
<dbReference type="Proteomes" id="UP000646749">
    <property type="component" value="Unassembled WGS sequence"/>
</dbReference>
<feature type="chain" id="PRO_5045630124" description="CBM2 domain-containing protein" evidence="1">
    <location>
        <begin position="26"/>
        <end position="243"/>
    </location>
</feature>
<dbReference type="EMBL" id="BONW01000002">
    <property type="protein sequence ID" value="GIG85971.1"/>
    <property type="molecule type" value="Genomic_DNA"/>
</dbReference>
<comment type="caution">
    <text evidence="3">The sequence shown here is derived from an EMBL/GenBank/DDBJ whole genome shotgun (WGS) entry which is preliminary data.</text>
</comment>
<sequence>MNLISVRRWCTVLTALALAVSAGLAAPPAPARAAVACQVVYTETGWSGGYVGNARIRNTGDLPWNSILIEFTLGPNDRLGAIWNYNVQVLGQNVRAQSTAAVAPVPPGGTTEFGFVGQYTGTHVPPSNWRVNGVPCSGAGQPPAVIAEPESRSVPEGTSAPFTVRLSHPPAGPVGLRITTSGTGIWAMPPIAISFNPSDWSTPKSLSVYSPQDADAVDDVAVFTLSVPGYLSDTVTFTQLDDD</sequence>
<feature type="domain" description="CBM2" evidence="2">
    <location>
        <begin position="30"/>
        <end position="139"/>
    </location>
</feature>
<accession>A0ABQ4DU48</accession>
<dbReference type="InterPro" id="IPR008965">
    <property type="entry name" value="CBM2/CBM3_carb-bd_dom_sf"/>
</dbReference>